<gene>
    <name evidence="1" type="ORF">PLEOSDRAFT_1034296</name>
</gene>
<accession>A0A067NWF9</accession>
<organism evidence="1 2">
    <name type="scientific">Pleurotus ostreatus (strain PC15)</name>
    <name type="common">Oyster mushroom</name>
    <dbReference type="NCBI Taxonomy" id="1137138"/>
    <lineage>
        <taxon>Eukaryota</taxon>
        <taxon>Fungi</taxon>
        <taxon>Dikarya</taxon>
        <taxon>Basidiomycota</taxon>
        <taxon>Agaricomycotina</taxon>
        <taxon>Agaricomycetes</taxon>
        <taxon>Agaricomycetidae</taxon>
        <taxon>Agaricales</taxon>
        <taxon>Pleurotineae</taxon>
        <taxon>Pleurotaceae</taxon>
        <taxon>Pleurotus</taxon>
    </lineage>
</organism>
<dbReference type="HOGENOM" id="CLU_2312885_0_0_1"/>
<sequence length="100" mass="11740">MDPKKLADFSANKLAPDVAAKYLREIVHKEMPAGLKRYMEVELFPHIHLKVAKGISYSTAHRWLRKEGFDYIEHRKGLYYDGHKRPDIVDYRQNVFLPAV</sequence>
<protein>
    <submittedName>
        <fullName evidence="1">Uncharacterized protein</fullName>
    </submittedName>
</protein>
<dbReference type="OrthoDB" id="3218065at2759"/>
<dbReference type="AlphaFoldDB" id="A0A067NWF9"/>
<name>A0A067NWF9_PLEO1</name>
<reference evidence="2" key="1">
    <citation type="journal article" date="2014" name="Proc. Natl. Acad. Sci. U.S.A.">
        <title>Extensive sampling of basidiomycete genomes demonstrates inadequacy of the white-rot/brown-rot paradigm for wood decay fungi.</title>
        <authorList>
            <person name="Riley R."/>
            <person name="Salamov A.A."/>
            <person name="Brown D.W."/>
            <person name="Nagy L.G."/>
            <person name="Floudas D."/>
            <person name="Held B.W."/>
            <person name="Levasseur A."/>
            <person name="Lombard V."/>
            <person name="Morin E."/>
            <person name="Otillar R."/>
            <person name="Lindquist E.A."/>
            <person name="Sun H."/>
            <person name="LaButti K.M."/>
            <person name="Schmutz J."/>
            <person name="Jabbour D."/>
            <person name="Luo H."/>
            <person name="Baker S.E."/>
            <person name="Pisabarro A.G."/>
            <person name="Walton J.D."/>
            <person name="Blanchette R.A."/>
            <person name="Henrissat B."/>
            <person name="Martin F."/>
            <person name="Cullen D."/>
            <person name="Hibbett D.S."/>
            <person name="Grigoriev I.V."/>
        </authorList>
    </citation>
    <scope>NUCLEOTIDE SEQUENCE [LARGE SCALE GENOMIC DNA]</scope>
    <source>
        <strain evidence="2">PC15</strain>
    </source>
</reference>
<dbReference type="Proteomes" id="UP000027073">
    <property type="component" value="Unassembled WGS sequence"/>
</dbReference>
<dbReference type="InParanoid" id="A0A067NWF9"/>
<evidence type="ECO:0000313" key="1">
    <source>
        <dbReference type="EMBL" id="KDQ32259.1"/>
    </source>
</evidence>
<dbReference type="PANTHER" id="PTHR35871">
    <property type="entry name" value="EXPRESSED PROTEIN"/>
    <property type="match status" value="1"/>
</dbReference>
<dbReference type="PANTHER" id="PTHR35871:SF1">
    <property type="entry name" value="CXC1-LIKE CYSTEINE CLUSTER ASSOCIATED WITH KDZ TRANSPOSASES DOMAIN-CONTAINING PROTEIN"/>
    <property type="match status" value="1"/>
</dbReference>
<feature type="non-terminal residue" evidence="1">
    <location>
        <position position="100"/>
    </location>
</feature>
<dbReference type="EMBL" id="KL198005">
    <property type="protein sequence ID" value="KDQ32259.1"/>
    <property type="molecule type" value="Genomic_DNA"/>
</dbReference>
<dbReference type="VEuPathDB" id="FungiDB:PLEOSDRAFT_1034296"/>
<evidence type="ECO:0000313" key="2">
    <source>
        <dbReference type="Proteomes" id="UP000027073"/>
    </source>
</evidence>
<proteinExistence type="predicted"/>